<reference evidence="2 3" key="1">
    <citation type="submission" date="2018-10" db="EMBL/GenBank/DDBJ databases">
        <title>Pseudomonas leptonychotis sp. nov., isolated from Weddell seals in Antarctica.</title>
        <authorList>
            <person name="Novakova D."/>
            <person name="Svec P."/>
            <person name="Kralova S."/>
            <person name="Kristofova L."/>
            <person name="Zeman M."/>
            <person name="Pantucek R."/>
            <person name="Maslanova I."/>
            <person name="Sedlacek I."/>
        </authorList>
    </citation>
    <scope>NUCLEOTIDE SEQUENCE [LARGE SCALE GENOMIC DNA]</scope>
    <source>
        <strain evidence="2 3">CCM 8849</strain>
    </source>
</reference>
<comment type="caution">
    <text evidence="2">The sequence shown here is derived from an EMBL/GenBank/DDBJ whole genome shotgun (WGS) entry which is preliminary data.</text>
</comment>
<name>A0A4T2A299_9PSED</name>
<proteinExistence type="predicted"/>
<feature type="chain" id="PRO_5020950986" evidence="1">
    <location>
        <begin position="21"/>
        <end position="43"/>
    </location>
</feature>
<dbReference type="Proteomes" id="UP000307541">
    <property type="component" value="Unassembled WGS sequence"/>
</dbReference>
<accession>A0A4T2A299</accession>
<keyword evidence="1" id="KW-0732">Signal</keyword>
<evidence type="ECO:0000313" key="3">
    <source>
        <dbReference type="Proteomes" id="UP000307541"/>
    </source>
</evidence>
<dbReference type="RefSeq" id="WP_136663673.1">
    <property type="nucleotide sequence ID" value="NZ_RFLV01000001.1"/>
</dbReference>
<evidence type="ECO:0000256" key="1">
    <source>
        <dbReference type="SAM" id="SignalP"/>
    </source>
</evidence>
<sequence length="43" mass="4769">MPKRYYALALLAALCLSACSGNYKFSDDEYRPLGDPQAQTRGN</sequence>
<organism evidence="2 3">
    <name type="scientific">Pseudomonas leptonychotis</name>
    <dbReference type="NCBI Taxonomy" id="2448482"/>
    <lineage>
        <taxon>Bacteria</taxon>
        <taxon>Pseudomonadati</taxon>
        <taxon>Pseudomonadota</taxon>
        <taxon>Gammaproteobacteria</taxon>
        <taxon>Pseudomonadales</taxon>
        <taxon>Pseudomonadaceae</taxon>
        <taxon>Pseudomonas</taxon>
    </lineage>
</organism>
<feature type="signal peptide" evidence="1">
    <location>
        <begin position="1"/>
        <end position="20"/>
    </location>
</feature>
<dbReference type="AlphaFoldDB" id="A0A4T2A299"/>
<dbReference type="EMBL" id="RFLV01000001">
    <property type="protein sequence ID" value="TIH11205.1"/>
    <property type="molecule type" value="Genomic_DNA"/>
</dbReference>
<protein>
    <submittedName>
        <fullName evidence="2">Type VI secretion protein</fullName>
    </submittedName>
</protein>
<gene>
    <name evidence="2" type="ORF">D8779_06800</name>
</gene>
<keyword evidence="3" id="KW-1185">Reference proteome</keyword>
<evidence type="ECO:0000313" key="2">
    <source>
        <dbReference type="EMBL" id="TIH11205.1"/>
    </source>
</evidence>